<dbReference type="Proteomes" id="UP001314263">
    <property type="component" value="Unassembled WGS sequence"/>
</dbReference>
<keyword evidence="2" id="KW-0732">Signal</keyword>
<evidence type="ECO:0000256" key="2">
    <source>
        <dbReference type="SAM" id="SignalP"/>
    </source>
</evidence>
<dbReference type="EMBL" id="CAUYUE010000004">
    <property type="protein sequence ID" value="CAK0759975.1"/>
    <property type="molecule type" value="Genomic_DNA"/>
</dbReference>
<evidence type="ECO:0000256" key="1">
    <source>
        <dbReference type="SAM" id="MobiDB-lite"/>
    </source>
</evidence>
<organism evidence="3 4">
    <name type="scientific">Coccomyxa viridis</name>
    <dbReference type="NCBI Taxonomy" id="1274662"/>
    <lineage>
        <taxon>Eukaryota</taxon>
        <taxon>Viridiplantae</taxon>
        <taxon>Chlorophyta</taxon>
        <taxon>core chlorophytes</taxon>
        <taxon>Trebouxiophyceae</taxon>
        <taxon>Trebouxiophyceae incertae sedis</taxon>
        <taxon>Coccomyxaceae</taxon>
        <taxon>Coccomyxa</taxon>
    </lineage>
</organism>
<keyword evidence="4" id="KW-1185">Reference proteome</keyword>
<proteinExistence type="predicted"/>
<feature type="signal peptide" evidence="2">
    <location>
        <begin position="1"/>
        <end position="21"/>
    </location>
</feature>
<reference evidence="3 4" key="1">
    <citation type="submission" date="2023-10" db="EMBL/GenBank/DDBJ databases">
        <authorList>
            <person name="Maclean D."/>
            <person name="Macfadyen A."/>
        </authorList>
    </citation>
    <scope>NUCLEOTIDE SEQUENCE [LARGE SCALE GENOMIC DNA]</scope>
</reference>
<evidence type="ECO:0000313" key="3">
    <source>
        <dbReference type="EMBL" id="CAK0759975.1"/>
    </source>
</evidence>
<sequence length="400" mass="41431">MRKKPLEYLLAVLVVLSPCSALRFLQQSAEYTQDLSTQAPAAQPVRSNIQLSAPGNSKLLNAPAFAPASEFLPAGVVSLAAKRNSNGAATANGQDDQQSFTYTTMPATNGTGEFSVIKANDNSGKGLPGGTVNKKLSAAQLAATQQAIKQANTAAAANQNGPIVLGTGDGYTQILIHPTDMQKMTVDKVNSDAPVYSIPGSVNVKPQLATGSGLLAQQSEAGQPGSPVAPGQQITAAQADASTASNGGTTTVNVGGKTINIIVPTSGNPEQATGSYLAGIAGVRISTPLFGTGFNFCVDRYFGSFPKVGIIIPNAAAWLLPEFQDVANALEHTLDLPSILPHGARVDPTADGFLLQLPTFQPSQLPEFGIRYGIQIGQAFGYDFGLGIVKDLCFVSFVIV</sequence>
<accession>A0AAV1HXM9</accession>
<name>A0AAV1HXM9_9CHLO</name>
<evidence type="ECO:0000313" key="4">
    <source>
        <dbReference type="Proteomes" id="UP001314263"/>
    </source>
</evidence>
<feature type="region of interest" description="Disordered" evidence="1">
    <location>
        <begin position="218"/>
        <end position="249"/>
    </location>
</feature>
<dbReference type="AlphaFoldDB" id="A0AAV1HXM9"/>
<feature type="chain" id="PRO_5043863925" evidence="2">
    <location>
        <begin position="22"/>
        <end position="400"/>
    </location>
</feature>
<comment type="caution">
    <text evidence="3">The sequence shown here is derived from an EMBL/GenBank/DDBJ whole genome shotgun (WGS) entry which is preliminary data.</text>
</comment>
<gene>
    <name evidence="3" type="ORF">CVIRNUC_002733</name>
</gene>
<protein>
    <submittedName>
        <fullName evidence="3">Uncharacterized protein</fullName>
    </submittedName>
</protein>